<dbReference type="InterPro" id="IPR025007">
    <property type="entry name" value="DUF3899"/>
</dbReference>
<keyword evidence="1" id="KW-0812">Transmembrane</keyword>
<dbReference type="EMBL" id="NOJZ02000019">
    <property type="protein sequence ID" value="RDY23078.1"/>
    <property type="molecule type" value="Genomic_DNA"/>
</dbReference>
<proteinExistence type="predicted"/>
<evidence type="ECO:0000313" key="3">
    <source>
        <dbReference type="EMBL" id="RDY23078.1"/>
    </source>
</evidence>
<gene>
    <name evidence="3" type="ORF">CHF27_009965</name>
</gene>
<protein>
    <submittedName>
        <fullName evidence="3">DUF3899 domain-containing protein</fullName>
    </submittedName>
</protein>
<evidence type="ECO:0000313" key="4">
    <source>
        <dbReference type="Proteomes" id="UP000243494"/>
    </source>
</evidence>
<dbReference type="AlphaFoldDB" id="A0A371IRG8"/>
<feature type="domain" description="DUF3899" evidence="2">
    <location>
        <begin position="2"/>
        <end position="79"/>
    </location>
</feature>
<dbReference type="Pfam" id="PF13038">
    <property type="entry name" value="DUF3899"/>
    <property type="match status" value="1"/>
</dbReference>
<organism evidence="3 4">
    <name type="scientific">Romboutsia maritimum</name>
    <dbReference type="NCBI Taxonomy" id="2020948"/>
    <lineage>
        <taxon>Bacteria</taxon>
        <taxon>Bacillati</taxon>
        <taxon>Bacillota</taxon>
        <taxon>Clostridia</taxon>
        <taxon>Peptostreptococcales</taxon>
        <taxon>Peptostreptococcaceae</taxon>
        <taxon>Romboutsia</taxon>
    </lineage>
</organism>
<reference evidence="3 4" key="1">
    <citation type="journal article" date="2017" name="Genome Announc.">
        <title>Draft Genome Sequence of Romboutsia maritimum sp. nov. Strain CCRI-22766(T), Isolated from Coastal Estuarine Mud.</title>
        <authorList>
            <person name="Maheux A.F."/>
            <person name="Boudreau D.K."/>
            <person name="Berube E."/>
            <person name="Boissinot M."/>
            <person name="Raymond F."/>
            <person name="Brodeur S."/>
            <person name="Corbeil J."/>
            <person name="Brightwell G."/>
            <person name="Broda D."/>
            <person name="Omar R.F."/>
            <person name="Bergeron M.G."/>
        </authorList>
    </citation>
    <scope>NUCLEOTIDE SEQUENCE [LARGE SCALE GENOMIC DNA]</scope>
    <source>
        <strain evidence="3 4">CCRI-22766</strain>
    </source>
</reference>
<dbReference type="OrthoDB" id="1754394at2"/>
<keyword evidence="1" id="KW-0472">Membrane</keyword>
<evidence type="ECO:0000259" key="2">
    <source>
        <dbReference type="Pfam" id="PF13038"/>
    </source>
</evidence>
<sequence length="83" mass="9703">MIYLLFGAFCFIWQKGFFDITIFSFNKLNQHVQKRNKISSFEQDISIEDYIGEKENFFLTSSLLISGMLISLTSITLSFFIIL</sequence>
<comment type="caution">
    <text evidence="3">The sequence shown here is derived from an EMBL/GenBank/DDBJ whole genome shotgun (WGS) entry which is preliminary data.</text>
</comment>
<dbReference type="Proteomes" id="UP000243494">
    <property type="component" value="Unassembled WGS sequence"/>
</dbReference>
<keyword evidence="1" id="KW-1133">Transmembrane helix</keyword>
<evidence type="ECO:0000256" key="1">
    <source>
        <dbReference type="SAM" id="Phobius"/>
    </source>
</evidence>
<keyword evidence="4" id="KW-1185">Reference proteome</keyword>
<name>A0A371IRG8_9FIRM</name>
<accession>A0A371IRG8</accession>
<feature type="transmembrane region" description="Helical" evidence="1">
    <location>
        <begin position="57"/>
        <end position="82"/>
    </location>
</feature>